<organism evidence="1 2">
    <name type="scientific">Trifolium pratense</name>
    <name type="common">Red clover</name>
    <dbReference type="NCBI Taxonomy" id="57577"/>
    <lineage>
        <taxon>Eukaryota</taxon>
        <taxon>Viridiplantae</taxon>
        <taxon>Streptophyta</taxon>
        <taxon>Embryophyta</taxon>
        <taxon>Tracheophyta</taxon>
        <taxon>Spermatophyta</taxon>
        <taxon>Magnoliopsida</taxon>
        <taxon>eudicotyledons</taxon>
        <taxon>Gunneridae</taxon>
        <taxon>Pentapetalae</taxon>
        <taxon>rosids</taxon>
        <taxon>fabids</taxon>
        <taxon>Fabales</taxon>
        <taxon>Fabaceae</taxon>
        <taxon>Papilionoideae</taxon>
        <taxon>50 kb inversion clade</taxon>
        <taxon>NPAAA clade</taxon>
        <taxon>Hologalegina</taxon>
        <taxon>IRL clade</taxon>
        <taxon>Trifolieae</taxon>
        <taxon>Trifolium</taxon>
    </lineage>
</organism>
<dbReference type="STRING" id="57577.A0A2K3KEY0"/>
<reference evidence="1 2" key="1">
    <citation type="journal article" date="2014" name="Am. J. Bot.">
        <title>Genome assembly and annotation for red clover (Trifolium pratense; Fabaceae).</title>
        <authorList>
            <person name="Istvanek J."/>
            <person name="Jaros M."/>
            <person name="Krenek A."/>
            <person name="Repkova J."/>
        </authorList>
    </citation>
    <scope>NUCLEOTIDE SEQUENCE [LARGE SCALE GENOMIC DNA]</scope>
    <source>
        <strain evidence="2">cv. Tatra</strain>
        <tissue evidence="1">Young leaves</tissue>
    </source>
</reference>
<dbReference type="Proteomes" id="UP000236291">
    <property type="component" value="Unassembled WGS sequence"/>
</dbReference>
<proteinExistence type="predicted"/>
<sequence>MIKKELFRIEEKLKDQSLWSDSIDDHHRYKELEKEHGELLKRQETMWRQRSRAVWLKDGDRNTKFFHNKASQRSKVNNIKKIKDEDGVWWRGEEQVEKVFINYFEELFSSSNPSNIEETCEVVKGKLSDNHKTWCEKEYTKEEVKEAIHQMHPIKAPGPDGLPALFFQKYWHIV</sequence>
<reference evidence="1 2" key="2">
    <citation type="journal article" date="2017" name="Front. Plant Sci.">
        <title>Gene Classification and Mining of Molecular Markers Useful in Red Clover (Trifolium pratense) Breeding.</title>
        <authorList>
            <person name="Istvanek J."/>
            <person name="Dluhosova J."/>
            <person name="Dluhos P."/>
            <person name="Patkova L."/>
            <person name="Nedelnik J."/>
            <person name="Repkova J."/>
        </authorList>
    </citation>
    <scope>NUCLEOTIDE SEQUENCE [LARGE SCALE GENOMIC DNA]</scope>
    <source>
        <strain evidence="2">cv. Tatra</strain>
        <tissue evidence="1">Young leaves</tissue>
    </source>
</reference>
<name>A0A2K3KEY0_TRIPR</name>
<evidence type="ECO:0000313" key="1">
    <source>
        <dbReference type="EMBL" id="PNX64854.1"/>
    </source>
</evidence>
<comment type="caution">
    <text evidence="1">The sequence shown here is derived from an EMBL/GenBank/DDBJ whole genome shotgun (WGS) entry which is preliminary data.</text>
</comment>
<feature type="non-terminal residue" evidence="1">
    <location>
        <position position="174"/>
    </location>
</feature>
<gene>
    <name evidence="1" type="ORF">L195_g054234</name>
</gene>
<accession>A0A2K3KEY0</accession>
<protein>
    <submittedName>
        <fullName evidence="1">Uncharacterized protein</fullName>
    </submittedName>
</protein>
<evidence type="ECO:0000313" key="2">
    <source>
        <dbReference type="Proteomes" id="UP000236291"/>
    </source>
</evidence>
<dbReference type="EMBL" id="ASHM01094101">
    <property type="protein sequence ID" value="PNX64854.1"/>
    <property type="molecule type" value="Genomic_DNA"/>
</dbReference>
<dbReference type="AlphaFoldDB" id="A0A2K3KEY0"/>